<keyword evidence="1" id="KW-0812">Transmembrane</keyword>
<comment type="caution">
    <text evidence="2">The sequence shown here is derived from an EMBL/GenBank/DDBJ whole genome shotgun (WGS) entry which is preliminary data.</text>
</comment>
<feature type="transmembrane region" description="Helical" evidence="1">
    <location>
        <begin position="264"/>
        <end position="285"/>
    </location>
</feature>
<feature type="transmembrane region" description="Helical" evidence="1">
    <location>
        <begin position="401"/>
        <end position="422"/>
    </location>
</feature>
<feature type="transmembrane region" description="Helical" evidence="1">
    <location>
        <begin position="20"/>
        <end position="45"/>
    </location>
</feature>
<evidence type="ECO:0000256" key="1">
    <source>
        <dbReference type="SAM" id="Phobius"/>
    </source>
</evidence>
<organism evidence="2 4">
    <name type="scientific">Shewanella fidelis</name>
    <dbReference type="NCBI Taxonomy" id="173509"/>
    <lineage>
        <taxon>Bacteria</taxon>
        <taxon>Pseudomonadati</taxon>
        <taxon>Pseudomonadota</taxon>
        <taxon>Gammaproteobacteria</taxon>
        <taxon>Alteromonadales</taxon>
        <taxon>Shewanellaceae</taxon>
        <taxon>Shewanella</taxon>
    </lineage>
</organism>
<evidence type="ECO:0000313" key="3">
    <source>
        <dbReference type="EMBL" id="MDW4825168.1"/>
    </source>
</evidence>
<feature type="transmembrane region" description="Helical" evidence="1">
    <location>
        <begin position="377"/>
        <end position="395"/>
    </location>
</feature>
<evidence type="ECO:0000313" key="5">
    <source>
        <dbReference type="Proteomes" id="UP001271263"/>
    </source>
</evidence>
<evidence type="ECO:0008006" key="6">
    <source>
        <dbReference type="Google" id="ProtNLM"/>
    </source>
</evidence>
<name>A0AAW8NS72_9GAMM</name>
<sequence>MNWAHILSGAWLKGSIRLWLFDLGCVSFLGVALLGLIMVLGLPFIEPGDTQQKVDTLVLLMNMAIGSICIAISWQMNRLAATEWACIVPQYRQNVMLQAAALLLLILSVACGFYIAYDAFDKITESLISLLLGLSFLYFSLARKNAFHLSFFLYISLPMLPYLAQKLPQEASWALLLLNLMLLLLVKNKLQGLTWNNKARSVYLNGLEMGWVWLPSPRSMALLNRIEHSLHPANYFIGPVFSMLLLLMPLTTLLLAVIGHYYAVQIPVLVFLVQFNCILCGMLHWSRIQRWRAVESLFVLPGFDGKQGMINVFMQAQYRLLAILVVSMMITASIVSLLDQSMSLSLWLHMVLTTLFGCAATLGLGSMCRNSMQISGLIFFIGLLSGWSSVGISSVEQSQQVWGLIGWDLLFLSLSMLSLWGAKRCLWRGDLLSR</sequence>
<dbReference type="EMBL" id="JAPMLD010000006">
    <property type="protein sequence ID" value="MDW4825168.1"/>
    <property type="molecule type" value="Genomic_DNA"/>
</dbReference>
<reference evidence="3 5" key="1">
    <citation type="journal article" date="2022" name="bioRxiv">
        <title>Prophages regulate Shewanella fidelis 3313 motility and biofilm formation: implications for gut colonization dynamics in Ciona robusta.</title>
        <authorList>
            <person name="Natarajan O."/>
            <person name="Gibboney S.L."/>
            <person name="Young M.N."/>
            <person name="Lim S.J."/>
            <person name="Pluta N."/>
            <person name="Atkinson C.G."/>
            <person name="Leigh B.A."/>
            <person name="Liberti A."/>
            <person name="Kees E.D."/>
            <person name="Breitbart M."/>
            <person name="Gralnick J.A."/>
            <person name="Dishaw L.J."/>
        </authorList>
    </citation>
    <scope>NUCLEOTIDE SEQUENCE [LARGE SCALE GENOMIC DNA]</scope>
    <source>
        <strain evidence="3 5">JG4066</strain>
    </source>
</reference>
<proteinExistence type="predicted"/>
<keyword evidence="1" id="KW-1133">Transmembrane helix</keyword>
<dbReference type="Proteomes" id="UP001259340">
    <property type="component" value="Unassembled WGS sequence"/>
</dbReference>
<reference evidence="2" key="2">
    <citation type="submission" date="2022-11" db="EMBL/GenBank/DDBJ databases">
        <title>Prophages regulate Shewanella fidelis motility and biofilm formation: implications for gut colonization dynamics in Ciona robusta.</title>
        <authorList>
            <person name="Natarajan O."/>
            <person name="Gibboney S.L."/>
            <person name="Young M.N."/>
            <person name="Lim S.J."/>
            <person name="Pluta N."/>
            <person name="Atkinson C.G.F."/>
            <person name="Leigh B.A."/>
            <person name="Liberti A."/>
            <person name="Kees E."/>
            <person name="Breitbart M."/>
            <person name="Gralnick J."/>
            <person name="Dishaw L.J."/>
        </authorList>
    </citation>
    <scope>NUCLEOTIDE SEQUENCE</scope>
    <source>
        <strain evidence="2">3313</strain>
    </source>
</reference>
<evidence type="ECO:0000313" key="4">
    <source>
        <dbReference type="Proteomes" id="UP001259340"/>
    </source>
</evidence>
<feature type="transmembrane region" description="Helical" evidence="1">
    <location>
        <begin position="146"/>
        <end position="164"/>
    </location>
</feature>
<feature type="transmembrane region" description="Helical" evidence="1">
    <location>
        <begin position="170"/>
        <end position="186"/>
    </location>
</feature>
<keyword evidence="5" id="KW-1185">Reference proteome</keyword>
<feature type="transmembrane region" description="Helical" evidence="1">
    <location>
        <begin position="57"/>
        <end position="74"/>
    </location>
</feature>
<keyword evidence="1" id="KW-0472">Membrane</keyword>
<gene>
    <name evidence="2" type="ORF">OS133_19395</name>
    <name evidence="3" type="ORF">OS134_13955</name>
</gene>
<feature type="transmembrane region" description="Helical" evidence="1">
    <location>
        <begin position="123"/>
        <end position="139"/>
    </location>
</feature>
<feature type="transmembrane region" description="Helical" evidence="1">
    <location>
        <begin position="344"/>
        <end position="365"/>
    </location>
</feature>
<dbReference type="AlphaFoldDB" id="A0AAW8NS72"/>
<evidence type="ECO:0000313" key="2">
    <source>
        <dbReference type="EMBL" id="MDR8525787.1"/>
    </source>
</evidence>
<feature type="transmembrane region" description="Helical" evidence="1">
    <location>
        <begin position="95"/>
        <end position="117"/>
    </location>
</feature>
<protein>
    <recommendedName>
        <fullName evidence="6">ABC transporter permease</fullName>
    </recommendedName>
</protein>
<dbReference type="RefSeq" id="WP_310655784.1">
    <property type="nucleotide sequence ID" value="NZ_JAPMLA010000004.1"/>
</dbReference>
<accession>A0AAW8NS72</accession>
<dbReference type="Proteomes" id="UP001271263">
    <property type="component" value="Unassembled WGS sequence"/>
</dbReference>
<feature type="transmembrane region" description="Helical" evidence="1">
    <location>
        <begin position="318"/>
        <end position="338"/>
    </location>
</feature>
<dbReference type="EMBL" id="JAPMLE010000001">
    <property type="protein sequence ID" value="MDR8525787.1"/>
    <property type="molecule type" value="Genomic_DNA"/>
</dbReference>
<feature type="transmembrane region" description="Helical" evidence="1">
    <location>
        <begin position="235"/>
        <end position="258"/>
    </location>
</feature>